<organism evidence="4 5">
    <name type="scientific">Haloplanus vescus</name>
    <dbReference type="NCBI Taxonomy" id="555874"/>
    <lineage>
        <taxon>Archaea</taxon>
        <taxon>Methanobacteriati</taxon>
        <taxon>Methanobacteriota</taxon>
        <taxon>Stenosarchaea group</taxon>
        <taxon>Halobacteria</taxon>
        <taxon>Halobacteriales</taxon>
        <taxon>Haloferacaceae</taxon>
        <taxon>Haloplanus</taxon>
    </lineage>
</organism>
<keyword evidence="5" id="KW-1185">Reference proteome</keyword>
<feature type="region of interest" description="Disordered" evidence="2">
    <location>
        <begin position="17"/>
        <end position="47"/>
    </location>
</feature>
<evidence type="ECO:0000313" key="5">
    <source>
        <dbReference type="Proteomes" id="UP000236755"/>
    </source>
</evidence>
<evidence type="ECO:0000256" key="1">
    <source>
        <dbReference type="ARBA" id="ARBA00022729"/>
    </source>
</evidence>
<reference evidence="4 5" key="1">
    <citation type="submission" date="2016-10" db="EMBL/GenBank/DDBJ databases">
        <authorList>
            <person name="de Groot N.N."/>
        </authorList>
    </citation>
    <scope>NUCLEOTIDE SEQUENCE [LARGE SCALE GENOMIC DNA]</scope>
    <source>
        <strain evidence="4 5">CGMCC 1.8712</strain>
    </source>
</reference>
<dbReference type="PROSITE" id="PS51257">
    <property type="entry name" value="PROKAR_LIPOPROTEIN"/>
    <property type="match status" value="1"/>
</dbReference>
<dbReference type="InterPro" id="IPR029050">
    <property type="entry name" value="Immunoprotect_excell_Ig-like"/>
</dbReference>
<evidence type="ECO:0000259" key="3">
    <source>
        <dbReference type="Pfam" id="PF11611"/>
    </source>
</evidence>
<feature type="compositionally biased region" description="Polar residues" evidence="2">
    <location>
        <begin position="166"/>
        <end position="175"/>
    </location>
</feature>
<dbReference type="STRING" id="555874.SAMN04488065_1784"/>
<gene>
    <name evidence="4" type="ORF">SAMN04488065_1784</name>
</gene>
<feature type="region of interest" description="Disordered" evidence="2">
    <location>
        <begin position="166"/>
        <end position="198"/>
    </location>
</feature>
<dbReference type="AlphaFoldDB" id="A0A1H3YDS8"/>
<dbReference type="InterPro" id="IPR029051">
    <property type="entry name" value="DUF4352"/>
</dbReference>
<protein>
    <recommendedName>
        <fullName evidence="3">DUF4352 domain-containing protein</fullName>
    </recommendedName>
</protein>
<name>A0A1H3YDS8_9EURY</name>
<feature type="compositionally biased region" description="Low complexity" evidence="2">
    <location>
        <begin position="19"/>
        <end position="43"/>
    </location>
</feature>
<feature type="domain" description="DUF4352" evidence="3">
    <location>
        <begin position="175"/>
        <end position="274"/>
    </location>
</feature>
<dbReference type="Gene3D" id="2.60.40.1240">
    <property type="match status" value="1"/>
</dbReference>
<dbReference type="EMBL" id="FNQT01000002">
    <property type="protein sequence ID" value="SEA09058.1"/>
    <property type="molecule type" value="Genomic_DNA"/>
</dbReference>
<dbReference type="Proteomes" id="UP000236755">
    <property type="component" value="Unassembled WGS sequence"/>
</dbReference>
<dbReference type="RefSeq" id="WP_092634053.1">
    <property type="nucleotide sequence ID" value="NZ_FNQT01000002.1"/>
</dbReference>
<sequence length="291" mass="31164">MRRRAFLASTGIAALAGCSTGDSSTDGTATPTSTATSTESGEPNFEIRGTRFPSTQTLNVATTFVIAIQNTGTGDGTFTSELETKVGDGEWGTAGEIEMDVPAGETAEWHSPEFTAQYLTTLYFRLADFDETWSIEITPRELDFGNYYAAPNGLYINLLGGSFESSYPTSDDSGNTTATSTTTATATPTTTPTSAPDGKTWAVISADVRNRLQEPLTTPPADSFELTIDGESQPQHQEVSDNPYESGELEGRTVIRGELVYAVPEGTTVDDIEVVWSQSLSKGDVKSIWTR</sequence>
<evidence type="ECO:0000313" key="4">
    <source>
        <dbReference type="EMBL" id="SEA09058.1"/>
    </source>
</evidence>
<evidence type="ECO:0000256" key="2">
    <source>
        <dbReference type="SAM" id="MobiDB-lite"/>
    </source>
</evidence>
<keyword evidence="1" id="KW-0732">Signal</keyword>
<dbReference type="Pfam" id="PF11611">
    <property type="entry name" value="DUF4352"/>
    <property type="match status" value="1"/>
</dbReference>
<dbReference type="OrthoDB" id="306989at2157"/>
<proteinExistence type="predicted"/>
<accession>A0A1H3YDS8</accession>
<feature type="compositionally biased region" description="Low complexity" evidence="2">
    <location>
        <begin position="176"/>
        <end position="196"/>
    </location>
</feature>